<dbReference type="EMBL" id="FOSB01000001">
    <property type="protein sequence ID" value="SFJ30223.1"/>
    <property type="molecule type" value="Genomic_DNA"/>
</dbReference>
<accession>A0A1I3Q826</accession>
<evidence type="ECO:0000313" key="2">
    <source>
        <dbReference type="Proteomes" id="UP000183557"/>
    </source>
</evidence>
<sequence length="43" mass="5002">MLEISQSKVVGKFHTFIEVPHSFLLVRWIYEIIFLGDGSHEVV</sequence>
<evidence type="ECO:0000313" key="1">
    <source>
        <dbReference type="EMBL" id="SFJ30223.1"/>
    </source>
</evidence>
<name>A0A1I3Q826_HALDA</name>
<dbReference type="Proteomes" id="UP000183557">
    <property type="component" value="Unassembled WGS sequence"/>
</dbReference>
<protein>
    <submittedName>
        <fullName evidence="1">Uncharacterized protein</fullName>
    </submittedName>
</protein>
<gene>
    <name evidence="1" type="ORF">SAMN04487936_101597</name>
</gene>
<dbReference type="AlphaFoldDB" id="A0A1I3Q826"/>
<keyword evidence="2" id="KW-1185">Reference proteome</keyword>
<organism evidence="1 2">
    <name type="scientific">Halobacillus dabanensis</name>
    <dbReference type="NCBI Taxonomy" id="240302"/>
    <lineage>
        <taxon>Bacteria</taxon>
        <taxon>Bacillati</taxon>
        <taxon>Bacillota</taxon>
        <taxon>Bacilli</taxon>
        <taxon>Bacillales</taxon>
        <taxon>Bacillaceae</taxon>
        <taxon>Halobacillus</taxon>
    </lineage>
</organism>
<reference evidence="2" key="1">
    <citation type="submission" date="2016-10" db="EMBL/GenBank/DDBJ databases">
        <authorList>
            <person name="Varghese N."/>
            <person name="Submissions S."/>
        </authorList>
    </citation>
    <scope>NUCLEOTIDE SEQUENCE [LARGE SCALE GENOMIC DNA]</scope>
    <source>
        <strain evidence="2">CGMCC 1.3704</strain>
    </source>
</reference>
<proteinExistence type="predicted"/>